<dbReference type="SMART" id="SM00044">
    <property type="entry name" value="CYCc"/>
    <property type="match status" value="1"/>
</dbReference>
<dbReference type="KEGG" id="naci:NUH88_06500"/>
<dbReference type="RefSeq" id="WP_257770773.1">
    <property type="nucleotide sequence ID" value="NZ_CP102480.1"/>
</dbReference>
<reference evidence="2" key="1">
    <citation type="submission" date="2022-08" db="EMBL/GenBank/DDBJ databases">
        <title>Nisaea acidiphila sp. nov., isolated from a marine algal debris and emended description of the genus Nisaea Urios et al. 2008.</title>
        <authorList>
            <person name="Kwon K."/>
        </authorList>
    </citation>
    <scope>NUCLEOTIDE SEQUENCE</scope>
    <source>
        <strain evidence="2">MEBiC11861</strain>
    </source>
</reference>
<dbReference type="Pfam" id="PF00211">
    <property type="entry name" value="Guanylate_cyc"/>
    <property type="match status" value="1"/>
</dbReference>
<sequence length="416" mass="45610">MHENKPVTDPKAVEIIQWLVYQSWEKVPNEQLIAATAERLVEAGIPLDRCRVAMYTLHPEVGSLLFDWDRAGNLPETGRREEIAYTRDESEEWKASPLRHMMATGTLQMRRRLTGPGAQLDFQALVDFRDEGFTDYYACMFGGTEALRLIKEGERSCGAILRWSSRHPDGFSDRDIAFIDAIVPALTSAIQAHLDQEIAANLLSAYVGPLVGARILKGEIRRGMAESLNAVLMIADLSDFTSVSDIVSKEEMVSALNRYFDAMLEPVHAAGGQVLKFLGDGFLAIFPLSPGLEAETASHALEAAKAALAAVDELAETEADLERPAMGLNVALHLGEVMFGNVGSRNRLDFTVIGPAVNEASRMESLCRSLGTDIILSETIASLLPEETRLLTRMELRGVKGERALYAPAEPLQAAK</sequence>
<dbReference type="GO" id="GO:0006171">
    <property type="term" value="P:cAMP biosynthetic process"/>
    <property type="evidence" value="ECO:0007669"/>
    <property type="project" value="TreeGrafter"/>
</dbReference>
<protein>
    <submittedName>
        <fullName evidence="2">Adenylate/guanylate cyclase domain-containing protein</fullName>
    </submittedName>
</protein>
<dbReference type="SUPFAM" id="SSF55073">
    <property type="entry name" value="Nucleotide cyclase"/>
    <property type="match status" value="1"/>
</dbReference>
<evidence type="ECO:0000259" key="1">
    <source>
        <dbReference type="PROSITE" id="PS50125"/>
    </source>
</evidence>
<dbReference type="CDD" id="cd07302">
    <property type="entry name" value="CHD"/>
    <property type="match status" value="1"/>
</dbReference>
<dbReference type="GO" id="GO:0004016">
    <property type="term" value="F:adenylate cyclase activity"/>
    <property type="evidence" value="ECO:0007669"/>
    <property type="project" value="UniProtKB-ARBA"/>
</dbReference>
<name>A0A9J7B0Y2_9PROT</name>
<evidence type="ECO:0000313" key="3">
    <source>
        <dbReference type="Proteomes" id="UP001060336"/>
    </source>
</evidence>
<dbReference type="InterPro" id="IPR050697">
    <property type="entry name" value="Adenylyl/Guanylyl_Cyclase_3/4"/>
</dbReference>
<organism evidence="2 3">
    <name type="scientific">Nisaea acidiphila</name>
    <dbReference type="NCBI Taxonomy" id="1862145"/>
    <lineage>
        <taxon>Bacteria</taxon>
        <taxon>Pseudomonadati</taxon>
        <taxon>Pseudomonadota</taxon>
        <taxon>Alphaproteobacteria</taxon>
        <taxon>Rhodospirillales</taxon>
        <taxon>Thalassobaculaceae</taxon>
        <taxon>Nisaea</taxon>
    </lineage>
</organism>
<dbReference type="EMBL" id="CP102480">
    <property type="protein sequence ID" value="UUX51341.1"/>
    <property type="molecule type" value="Genomic_DNA"/>
</dbReference>
<dbReference type="Proteomes" id="UP001060336">
    <property type="component" value="Chromosome"/>
</dbReference>
<accession>A0A9J7B0Y2</accession>
<proteinExistence type="predicted"/>
<dbReference type="InterPro" id="IPR001054">
    <property type="entry name" value="A/G_cyclase"/>
</dbReference>
<feature type="domain" description="Guanylate cyclase" evidence="1">
    <location>
        <begin position="231"/>
        <end position="364"/>
    </location>
</feature>
<dbReference type="GO" id="GO:0035556">
    <property type="term" value="P:intracellular signal transduction"/>
    <property type="evidence" value="ECO:0007669"/>
    <property type="project" value="InterPro"/>
</dbReference>
<gene>
    <name evidence="2" type="ORF">NUH88_06500</name>
</gene>
<dbReference type="InterPro" id="IPR029787">
    <property type="entry name" value="Nucleotide_cyclase"/>
</dbReference>
<evidence type="ECO:0000313" key="2">
    <source>
        <dbReference type="EMBL" id="UUX51341.1"/>
    </source>
</evidence>
<dbReference type="PANTHER" id="PTHR43081:SF11">
    <property type="entry name" value="BLR2264 PROTEIN"/>
    <property type="match status" value="1"/>
</dbReference>
<dbReference type="PANTHER" id="PTHR43081">
    <property type="entry name" value="ADENYLATE CYCLASE, TERMINAL-DIFFERENTIATION SPECIFIC-RELATED"/>
    <property type="match status" value="1"/>
</dbReference>
<dbReference type="AlphaFoldDB" id="A0A9J7B0Y2"/>
<dbReference type="Gene3D" id="3.30.70.1230">
    <property type="entry name" value="Nucleotide cyclase"/>
    <property type="match status" value="1"/>
</dbReference>
<keyword evidence="3" id="KW-1185">Reference proteome</keyword>
<dbReference type="PROSITE" id="PS50125">
    <property type="entry name" value="GUANYLATE_CYCLASE_2"/>
    <property type="match status" value="1"/>
</dbReference>